<feature type="transmembrane region" description="Helical" evidence="1">
    <location>
        <begin position="121"/>
        <end position="139"/>
    </location>
</feature>
<feature type="transmembrane region" description="Helical" evidence="1">
    <location>
        <begin position="78"/>
        <end position="98"/>
    </location>
</feature>
<feature type="transmembrane region" description="Helical" evidence="1">
    <location>
        <begin position="151"/>
        <end position="175"/>
    </location>
</feature>
<feature type="transmembrane region" description="Helical" evidence="1">
    <location>
        <begin position="187"/>
        <end position="206"/>
    </location>
</feature>
<accession>A0A6V8MQN9</accession>
<feature type="transmembrane region" description="Helical" evidence="1">
    <location>
        <begin position="291"/>
        <end position="310"/>
    </location>
</feature>
<feature type="transmembrane region" description="Helical" evidence="1">
    <location>
        <begin position="12"/>
        <end position="31"/>
    </location>
</feature>
<organism evidence="2 4">
    <name type="scientific">Geomonas paludis</name>
    <dbReference type="NCBI Taxonomy" id="2740185"/>
    <lineage>
        <taxon>Bacteria</taxon>
        <taxon>Pseudomonadati</taxon>
        <taxon>Thermodesulfobacteriota</taxon>
        <taxon>Desulfuromonadia</taxon>
        <taxon>Geobacterales</taxon>
        <taxon>Geobacteraceae</taxon>
        <taxon>Geomonas</taxon>
    </lineage>
</organism>
<evidence type="ECO:0000313" key="5">
    <source>
        <dbReference type="Proteomes" id="UP000831485"/>
    </source>
</evidence>
<reference evidence="2" key="2">
    <citation type="journal article" date="2021" name="Int. J. Syst. Evol. Microbiol.">
        <title>Geomonas silvestris sp. nov., Geomonas paludis sp. nov. and Geomonas limicola sp. nov., isolated from terrestrial environments, and emended description of the genus Geomonas.</title>
        <authorList>
            <person name="Itoh H."/>
            <person name="Xu Z."/>
            <person name="Masuda Y."/>
            <person name="Ushijima N."/>
            <person name="Hayakawa C."/>
            <person name="Shiratori Y."/>
            <person name="Senoo K."/>
        </authorList>
    </citation>
    <scope>NUCLEOTIDE SEQUENCE</scope>
    <source>
        <strain evidence="2">Red736</strain>
    </source>
</reference>
<keyword evidence="5" id="KW-1185">Reference proteome</keyword>
<evidence type="ECO:0000256" key="1">
    <source>
        <dbReference type="SAM" id="Phobius"/>
    </source>
</evidence>
<dbReference type="EMBL" id="CP096574">
    <property type="protein sequence ID" value="UPU36024.1"/>
    <property type="molecule type" value="Genomic_DNA"/>
</dbReference>
<reference evidence="3" key="3">
    <citation type="submission" date="2022-04" db="EMBL/GenBank/DDBJ databases">
        <authorList>
            <person name="Liu G."/>
        </authorList>
    </citation>
    <scope>NUCLEOTIDE SEQUENCE</scope>
    <source>
        <strain evidence="3">RG22</strain>
    </source>
</reference>
<reference evidence="4" key="1">
    <citation type="submission" date="2020-06" db="EMBL/GenBank/DDBJ databases">
        <title>Draft genomic sequecing of Geomonas sp. Red736.</title>
        <authorList>
            <person name="Itoh H."/>
            <person name="Xu Z.X."/>
            <person name="Ushijima N."/>
            <person name="Masuda Y."/>
            <person name="Shiratori Y."/>
            <person name="Senoo K."/>
        </authorList>
    </citation>
    <scope>NUCLEOTIDE SEQUENCE [LARGE SCALE GENOMIC DNA]</scope>
    <source>
        <strain evidence="4">Red736</strain>
    </source>
</reference>
<evidence type="ECO:0000313" key="3">
    <source>
        <dbReference type="EMBL" id="UPU36024.1"/>
    </source>
</evidence>
<feature type="transmembrane region" description="Helical" evidence="1">
    <location>
        <begin position="261"/>
        <end position="279"/>
    </location>
</feature>
<proteinExistence type="predicted"/>
<evidence type="ECO:0000313" key="4">
    <source>
        <dbReference type="Proteomes" id="UP000568888"/>
    </source>
</evidence>
<dbReference type="PANTHER" id="PTHR43044:SF1">
    <property type="entry name" value="QUINOL:CYTOCHROME C OXIDOREDUCTASE QUINONE-BINDING SUBUNIT 2"/>
    <property type="match status" value="1"/>
</dbReference>
<protein>
    <submittedName>
        <fullName evidence="2">Uncharacterized protein</fullName>
    </submittedName>
</protein>
<dbReference type="EMBL" id="BLXY01000001">
    <property type="protein sequence ID" value="GFO62385.1"/>
    <property type="molecule type" value="Genomic_DNA"/>
</dbReference>
<dbReference type="AlphaFoldDB" id="A0A6V8MQN9"/>
<feature type="transmembrane region" description="Helical" evidence="1">
    <location>
        <begin position="322"/>
        <end position="343"/>
    </location>
</feature>
<dbReference type="RefSeq" id="WP_183344345.1">
    <property type="nucleotide sequence ID" value="NZ_BLXY01000001.1"/>
</dbReference>
<keyword evidence="1" id="KW-1133">Transmembrane helix</keyword>
<dbReference type="Proteomes" id="UP000568888">
    <property type="component" value="Unassembled WGS sequence"/>
</dbReference>
<feature type="transmembrane region" description="Helical" evidence="1">
    <location>
        <begin position="43"/>
        <end position="66"/>
    </location>
</feature>
<evidence type="ECO:0000313" key="2">
    <source>
        <dbReference type="EMBL" id="GFO62385.1"/>
    </source>
</evidence>
<sequence>MSTSERPATKLWLPLWLVLAVAGIAVWVVLLNGPEERRAWRSLLMNFLFFTSLAGGIVVWPPLVAACNGRWHLKAQGLATAGISFALPSLAALVLLWIGNHLWAPWQGIHYHQGIWLEPDFVMGRDLAALLVFWGMALYQRNKHRAGDGKASGTVLVLVYSLVFSLLGFDLVMALDPYWHSNLAGGYFFMSGLYIGITCWALLAARHPDADPDLLHDLGKLIVAFSLMTTYLMYAHLLPFWYENLPREVRFIVPRLHGAQWRPVSALLLALVYFGPLVLLLPIRVKRSRRLLGIISFLVLCGLWLERWWLVAPTFDPAPRLGLHELSLAAGFAGVLGLGMTWMRRIDRRRP</sequence>
<keyword evidence="1" id="KW-0472">Membrane</keyword>
<feature type="transmembrane region" description="Helical" evidence="1">
    <location>
        <begin position="218"/>
        <end position="241"/>
    </location>
</feature>
<dbReference type="Proteomes" id="UP000831485">
    <property type="component" value="Chromosome"/>
</dbReference>
<keyword evidence="1" id="KW-0812">Transmembrane</keyword>
<gene>
    <name evidence="2" type="ORF">GMPD_03040</name>
    <name evidence="3" type="ORF">M1B72_21725</name>
</gene>
<name>A0A6V8MQN9_9BACT</name>
<dbReference type="PANTHER" id="PTHR43044">
    <property type="match status" value="1"/>
</dbReference>